<protein>
    <recommendedName>
        <fullName evidence="2">Rad60/SUMO-like domain-containing protein</fullName>
    </recommendedName>
</protein>
<feature type="compositionally biased region" description="Polar residues" evidence="1">
    <location>
        <begin position="141"/>
        <end position="158"/>
    </location>
</feature>
<name>A0AAV5RIL8_STABA</name>
<organism evidence="3 4">
    <name type="scientific">Starmerella bacillaris</name>
    <name type="common">Yeast</name>
    <name type="synonym">Candida zemplinina</name>
    <dbReference type="NCBI Taxonomy" id="1247836"/>
    <lineage>
        <taxon>Eukaryota</taxon>
        <taxon>Fungi</taxon>
        <taxon>Dikarya</taxon>
        <taxon>Ascomycota</taxon>
        <taxon>Saccharomycotina</taxon>
        <taxon>Dipodascomycetes</taxon>
        <taxon>Dipodascales</taxon>
        <taxon>Trichomonascaceae</taxon>
        <taxon>Starmerella</taxon>
    </lineage>
</organism>
<feature type="compositionally biased region" description="Polar residues" evidence="1">
    <location>
        <begin position="371"/>
        <end position="393"/>
    </location>
</feature>
<feature type="region of interest" description="Disordered" evidence="1">
    <location>
        <begin position="732"/>
        <end position="843"/>
    </location>
</feature>
<dbReference type="InterPro" id="IPR029071">
    <property type="entry name" value="Ubiquitin-like_domsf"/>
</dbReference>
<feature type="compositionally biased region" description="Low complexity" evidence="1">
    <location>
        <begin position="664"/>
        <end position="674"/>
    </location>
</feature>
<feature type="compositionally biased region" description="Polar residues" evidence="1">
    <location>
        <begin position="265"/>
        <end position="287"/>
    </location>
</feature>
<dbReference type="Proteomes" id="UP001362899">
    <property type="component" value="Unassembled WGS sequence"/>
</dbReference>
<feature type="compositionally biased region" description="Low complexity" evidence="1">
    <location>
        <begin position="92"/>
        <end position="103"/>
    </location>
</feature>
<dbReference type="CDD" id="cd01763">
    <property type="entry name" value="Ubl_SUMO_like"/>
    <property type="match status" value="1"/>
</dbReference>
<evidence type="ECO:0000313" key="4">
    <source>
        <dbReference type="Proteomes" id="UP001362899"/>
    </source>
</evidence>
<dbReference type="Pfam" id="PF11976">
    <property type="entry name" value="Rad60-SLD"/>
    <property type="match status" value="1"/>
</dbReference>
<feature type="compositionally biased region" description="Polar residues" evidence="1">
    <location>
        <begin position="337"/>
        <end position="351"/>
    </location>
</feature>
<gene>
    <name evidence="3" type="ORF">DASB73_019510</name>
</gene>
<feature type="region of interest" description="Disordered" evidence="1">
    <location>
        <begin position="19"/>
        <end position="287"/>
    </location>
</feature>
<feature type="compositionally biased region" description="Polar residues" evidence="1">
    <location>
        <begin position="243"/>
        <end position="252"/>
    </location>
</feature>
<dbReference type="InterPro" id="IPR022617">
    <property type="entry name" value="Rad60/SUMO-like_dom"/>
</dbReference>
<feature type="domain" description="Rad60/SUMO-like" evidence="2">
    <location>
        <begin position="968"/>
        <end position="1027"/>
    </location>
</feature>
<feature type="compositionally biased region" description="Polar residues" evidence="1">
    <location>
        <begin position="808"/>
        <end position="828"/>
    </location>
</feature>
<evidence type="ECO:0000313" key="3">
    <source>
        <dbReference type="EMBL" id="GMM50993.1"/>
    </source>
</evidence>
<dbReference type="Gene3D" id="3.10.20.90">
    <property type="entry name" value="Phosphatidylinositol 3-kinase Catalytic Subunit, Chain A, domain 1"/>
    <property type="match status" value="1"/>
</dbReference>
<feature type="compositionally biased region" description="Low complexity" evidence="1">
    <location>
        <begin position="684"/>
        <end position="696"/>
    </location>
</feature>
<feature type="compositionally biased region" description="Low complexity" evidence="1">
    <location>
        <begin position="117"/>
        <end position="132"/>
    </location>
</feature>
<reference evidence="3 4" key="1">
    <citation type="journal article" date="2023" name="Elife">
        <title>Identification of key yeast species and microbe-microbe interactions impacting larval growth of Drosophila in the wild.</title>
        <authorList>
            <person name="Mure A."/>
            <person name="Sugiura Y."/>
            <person name="Maeda R."/>
            <person name="Honda K."/>
            <person name="Sakurai N."/>
            <person name="Takahashi Y."/>
            <person name="Watada M."/>
            <person name="Katoh T."/>
            <person name="Gotoh A."/>
            <person name="Gotoh Y."/>
            <person name="Taniguchi I."/>
            <person name="Nakamura K."/>
            <person name="Hayashi T."/>
            <person name="Katayama T."/>
            <person name="Uemura T."/>
            <person name="Hattori Y."/>
        </authorList>
    </citation>
    <scope>NUCLEOTIDE SEQUENCE [LARGE SCALE GENOMIC DNA]</scope>
    <source>
        <strain evidence="3 4">SB-73</strain>
    </source>
</reference>
<comment type="caution">
    <text evidence="3">The sequence shown here is derived from an EMBL/GenBank/DDBJ whole genome shotgun (WGS) entry which is preliminary data.</text>
</comment>
<feature type="compositionally biased region" description="Basic and acidic residues" evidence="1">
    <location>
        <begin position="207"/>
        <end position="225"/>
    </location>
</feature>
<dbReference type="EMBL" id="BTGC01000003">
    <property type="protein sequence ID" value="GMM50993.1"/>
    <property type="molecule type" value="Genomic_DNA"/>
</dbReference>
<dbReference type="SUPFAM" id="SSF54236">
    <property type="entry name" value="Ubiquitin-like"/>
    <property type="match status" value="1"/>
</dbReference>
<keyword evidence="4" id="KW-1185">Reference proteome</keyword>
<evidence type="ECO:0000256" key="1">
    <source>
        <dbReference type="SAM" id="MobiDB-lite"/>
    </source>
</evidence>
<evidence type="ECO:0000259" key="2">
    <source>
        <dbReference type="Pfam" id="PF11976"/>
    </source>
</evidence>
<feature type="region of interest" description="Disordered" evidence="1">
    <location>
        <begin position="650"/>
        <end position="720"/>
    </location>
</feature>
<sequence length="1029" mass="113190">MARKRKRVVIDRSNLVYDPFLFDNKPPHNSSDSDACTDADVPSRSGKRKNADSLKAAAIQPTHVKQDTGKNATEKIPDAAEHQLEDSKEPQINNDDISSVSNSRGSADCMQTDVIETSASNQSSTSPNSSNTDIKTDNSHCNKTNYSNVSNTTGSEINGQHEANDTPLPTKTSSKSHRSPESESSRRSATPDLRNPSGDEVTNTHSANRDKCLNHTETQRFKPEQRVVPQSECSRRDGIPGGSQATENNVGEQRSELHKDPESITRLSGTANSQKDSNIPNADPSQWRIQMTATPNSSEYVDIYSGEVIELLSSEDEAGEESTQPSTQPDGGHSKSSESNSKFINATVQSDASKDGSTKTMMNNPIIGPDSLSSNQNGASNQNKTSNMAMPPLEQNTQPILSHVAQGSKLQNQRERFDAKKPVKTAKNFSNDRYPRYEINEPIANNFSNLPHIPNMSNMPNMQNMPSMPNMPNIPGLQHISNMPNISCMPNGYMSNMANPSNMISFSGVPPVQLSSMNFKPGMVQNNGYNSSTDSQHGVNTQGLQNTIIPCNLNYPYMQGTPVNSQMLLKKFSKEDARDICEMYNVIGLYMQMQQDNTENPYYIEYITAMLQSFRAAKHMRNLNGMNAYADSSGSLNMQNIEKANNRCAFSAPPDTQDGRIGFNSPNIPNSSPPGVNTLLSTQSVSANNNSNNVNNTERTVLGSKDTRSNNDAPIPTPRAIRANLRNSIQQHGTIEAHKRQVDNENSGISSKRPDSVVAATEAASQKAIQAVDHKKPPSTSVNVPKSKPTNKRTALTATDGDKAPEEQYTQMMSSTDSNTQSSHNTPQDGAAEKSSKSVPTKSLSSKMYTLRINCIIPEMKGKSNLTWRGIDPFYALENQYGKQAVVIHREREIKRFLSPARLDPDSEAIDLTICTREQYYALQLGELSYDELDSSSSADAALKAPQKQSTEEDDNTFSIVLDGPLGSVKVRVRPQTKMEKLLEYYCAQKTVPVGKKFRVCFDAEKIALNKTIADLDIEEDDMIDIMYD</sequence>
<proteinExistence type="predicted"/>
<feature type="region of interest" description="Disordered" evidence="1">
    <location>
        <begin position="314"/>
        <end position="393"/>
    </location>
</feature>
<feature type="compositionally biased region" description="Basic and acidic residues" evidence="1">
    <location>
        <begin position="253"/>
        <end position="263"/>
    </location>
</feature>
<feature type="compositionally biased region" description="Basic and acidic residues" evidence="1">
    <location>
        <begin position="64"/>
        <end position="89"/>
    </location>
</feature>
<accession>A0AAV5RIL8</accession>
<dbReference type="AlphaFoldDB" id="A0AAV5RIL8"/>